<protein>
    <submittedName>
        <fullName evidence="1">Uncharacterized protein</fullName>
    </submittedName>
</protein>
<dbReference type="EMBL" id="CAXAMM010003740">
    <property type="protein sequence ID" value="CAK9001065.1"/>
    <property type="molecule type" value="Genomic_DNA"/>
</dbReference>
<proteinExistence type="predicted"/>
<feature type="non-terminal residue" evidence="1">
    <location>
        <position position="1"/>
    </location>
</feature>
<evidence type="ECO:0000313" key="1">
    <source>
        <dbReference type="EMBL" id="CAK9001065.1"/>
    </source>
</evidence>
<accession>A0ABP0IEP2</accession>
<comment type="caution">
    <text evidence="1">The sequence shown here is derived from an EMBL/GenBank/DDBJ whole genome shotgun (WGS) entry which is preliminary data.</text>
</comment>
<name>A0ABP0IEP2_9DINO</name>
<evidence type="ECO:0000313" key="2">
    <source>
        <dbReference type="Proteomes" id="UP001642464"/>
    </source>
</evidence>
<gene>
    <name evidence="1" type="ORF">SCF082_LOCUS6768</name>
</gene>
<feature type="non-terminal residue" evidence="1">
    <location>
        <position position="306"/>
    </location>
</feature>
<dbReference type="Proteomes" id="UP001642464">
    <property type="component" value="Unassembled WGS sequence"/>
</dbReference>
<reference evidence="1 2" key="1">
    <citation type="submission" date="2024-02" db="EMBL/GenBank/DDBJ databases">
        <authorList>
            <person name="Chen Y."/>
            <person name="Shah S."/>
            <person name="Dougan E. K."/>
            <person name="Thang M."/>
            <person name="Chan C."/>
        </authorList>
    </citation>
    <scope>NUCLEOTIDE SEQUENCE [LARGE SCALE GENOMIC DNA]</scope>
</reference>
<keyword evidence="2" id="KW-1185">Reference proteome</keyword>
<organism evidence="1 2">
    <name type="scientific">Durusdinium trenchii</name>
    <dbReference type="NCBI Taxonomy" id="1381693"/>
    <lineage>
        <taxon>Eukaryota</taxon>
        <taxon>Sar</taxon>
        <taxon>Alveolata</taxon>
        <taxon>Dinophyceae</taxon>
        <taxon>Suessiales</taxon>
        <taxon>Symbiodiniaceae</taxon>
        <taxon>Durusdinium</taxon>
    </lineage>
</organism>
<sequence>YGSGQTEKAQIAGADPDYRFDAFSAEVTFVLEAAQSQDPPTKGSGIGHVGEMVLDAERERERDGCVAGGQRDSGRIPERIKSLRARLVIKLATGLSFLDFVRLRMHCADLPDPPHLRTSHKTMGAALRTARRARQEALRVRKMSNSCWRELKQWDFAGADGWIAEAPLGAGRDESRDVLHALFMRCGKAGWKKLAPLTAPQDPLAILNAGLAVFGRTLAFFALGLDFFKKSMIPVREGEAKLGGQQLLLVAGQFGPLFGSHGRDGGGSAKLMVVLLGRQDVRPDVDEVVLSLSFIAGANGLQDLGA</sequence>